<evidence type="ECO:0000256" key="5">
    <source>
        <dbReference type="PROSITE-ProRule" id="PRU01240"/>
    </source>
</evidence>
<evidence type="ECO:0000256" key="1">
    <source>
        <dbReference type="ARBA" id="ARBA00011073"/>
    </source>
</evidence>
<dbReference type="InterPro" id="IPR023827">
    <property type="entry name" value="Peptidase_S8_Asp-AS"/>
</dbReference>
<comment type="caution">
    <text evidence="9">The sequence shown here is derived from an EMBL/GenBank/DDBJ whole genome shotgun (WGS) entry which is preliminary data.</text>
</comment>
<dbReference type="PROSITE" id="PS00136">
    <property type="entry name" value="SUBTILASE_ASP"/>
    <property type="match status" value="1"/>
</dbReference>
<dbReference type="Gene3D" id="3.40.50.200">
    <property type="entry name" value="Peptidase S8/S53 domain"/>
    <property type="match status" value="1"/>
</dbReference>
<feature type="chain" id="PRO_5047419928" evidence="7">
    <location>
        <begin position="21"/>
        <end position="460"/>
    </location>
</feature>
<feature type="domain" description="Peptidase S8/S53" evidence="8">
    <location>
        <begin position="189"/>
        <end position="425"/>
    </location>
</feature>
<dbReference type="InterPro" id="IPR036852">
    <property type="entry name" value="Peptidase_S8/S53_dom_sf"/>
</dbReference>
<dbReference type="InterPro" id="IPR000209">
    <property type="entry name" value="Peptidase_S8/S53_dom"/>
</dbReference>
<keyword evidence="4 5" id="KW-0720">Serine protease</keyword>
<keyword evidence="7" id="KW-0732">Signal</keyword>
<proteinExistence type="inferred from homology"/>
<protein>
    <submittedName>
        <fullName evidence="9">S8 family serine peptidase</fullName>
    </submittedName>
</protein>
<dbReference type="InterPro" id="IPR023828">
    <property type="entry name" value="Peptidase_S8_Ser-AS"/>
</dbReference>
<dbReference type="Proteomes" id="UP001589733">
    <property type="component" value="Unassembled WGS sequence"/>
</dbReference>
<evidence type="ECO:0000256" key="2">
    <source>
        <dbReference type="ARBA" id="ARBA00022670"/>
    </source>
</evidence>
<evidence type="ECO:0000313" key="9">
    <source>
        <dbReference type="EMBL" id="MFB9994566.1"/>
    </source>
</evidence>
<feature type="active site" description="Charge relay system" evidence="5">
    <location>
        <position position="198"/>
    </location>
</feature>
<evidence type="ECO:0000256" key="6">
    <source>
        <dbReference type="RuleBase" id="RU003355"/>
    </source>
</evidence>
<dbReference type="PANTHER" id="PTHR43399:SF4">
    <property type="entry name" value="CELL WALL-ASSOCIATED PROTEASE"/>
    <property type="match status" value="1"/>
</dbReference>
<dbReference type="PROSITE" id="PS51892">
    <property type="entry name" value="SUBTILASE"/>
    <property type="match status" value="1"/>
</dbReference>
<dbReference type="PROSITE" id="PS51257">
    <property type="entry name" value="PROKAR_LIPOPROTEIN"/>
    <property type="match status" value="1"/>
</dbReference>
<keyword evidence="3 5" id="KW-0378">Hydrolase</keyword>
<evidence type="ECO:0000256" key="4">
    <source>
        <dbReference type="ARBA" id="ARBA00022825"/>
    </source>
</evidence>
<evidence type="ECO:0000313" key="10">
    <source>
        <dbReference type="Proteomes" id="UP001589733"/>
    </source>
</evidence>
<feature type="active site" description="Charge relay system" evidence="5">
    <location>
        <position position="241"/>
    </location>
</feature>
<dbReference type="SUPFAM" id="SSF52743">
    <property type="entry name" value="Subtilisin-like"/>
    <property type="match status" value="1"/>
</dbReference>
<dbReference type="PRINTS" id="PR00723">
    <property type="entry name" value="SUBTILISIN"/>
</dbReference>
<sequence length="460" mass="47341">MTLRRTLPALTVLTFALLTACNTAPITDTSANNKGAPRFDYVATVPLESGDTPKDLSRTLGGTVLSWDNTDCGTADSEICVALMGMNIKNTVQGKASPQTAQLHAQGLEAQASRKVYIEPNKDVFSGGGSITATMGGSMGVWAGGSMGVWAGGSMGVWAGGIYAPLPQNTTLWQKIRLQQAHTLAPSLGAGVIVAVIDTGIDLKHPAFQGSLTAAASWRDFYANDAIPQEEGVLGIGGYGHGTNVAGIVLQIAPKAKIMPLRVLGQDGSGDVIMVAQAVDWAVANGAKIINMSLGSEDNSKVVQDAIDRAIGKGILVVSSAGNANLNKITYPATNADLKGTGNYAVSVGSVSLQDVKSTFSNYADTLEMVAPGENVAAPAPGGMLAAWSGTSMAAPMAAGGLALALGQTLSVPLSDLTQKMVGNAFDVYGISANQPYKDKLGDKGRLDLETFLKSAIVVK</sequence>
<dbReference type="PROSITE" id="PS00138">
    <property type="entry name" value="SUBTILASE_SER"/>
    <property type="match status" value="1"/>
</dbReference>
<dbReference type="PANTHER" id="PTHR43399">
    <property type="entry name" value="SUBTILISIN-RELATED"/>
    <property type="match status" value="1"/>
</dbReference>
<evidence type="ECO:0000259" key="8">
    <source>
        <dbReference type="Pfam" id="PF00082"/>
    </source>
</evidence>
<keyword evidence="10" id="KW-1185">Reference proteome</keyword>
<feature type="signal peptide" evidence="7">
    <location>
        <begin position="1"/>
        <end position="20"/>
    </location>
</feature>
<reference evidence="9 10" key="1">
    <citation type="submission" date="2024-09" db="EMBL/GenBank/DDBJ databases">
        <authorList>
            <person name="Sun Q."/>
            <person name="Mori K."/>
        </authorList>
    </citation>
    <scope>NUCLEOTIDE SEQUENCE [LARGE SCALE GENOMIC DNA]</scope>
    <source>
        <strain evidence="9 10">JCM 13503</strain>
    </source>
</reference>
<accession>A0ABV6B819</accession>
<name>A0ABV6B819_9DEIO</name>
<dbReference type="RefSeq" id="WP_380015618.1">
    <property type="nucleotide sequence ID" value="NZ_JBHLYR010000063.1"/>
</dbReference>
<dbReference type="Pfam" id="PF00082">
    <property type="entry name" value="Peptidase_S8"/>
    <property type="match status" value="1"/>
</dbReference>
<evidence type="ECO:0000256" key="7">
    <source>
        <dbReference type="SAM" id="SignalP"/>
    </source>
</evidence>
<evidence type="ECO:0000256" key="3">
    <source>
        <dbReference type="ARBA" id="ARBA00022801"/>
    </source>
</evidence>
<dbReference type="InterPro" id="IPR051048">
    <property type="entry name" value="Peptidase_S8/S53_subtilisin"/>
</dbReference>
<dbReference type="EMBL" id="JBHLYR010000063">
    <property type="protein sequence ID" value="MFB9994566.1"/>
    <property type="molecule type" value="Genomic_DNA"/>
</dbReference>
<organism evidence="9 10">
    <name type="scientific">Deinococcus oregonensis</name>
    <dbReference type="NCBI Taxonomy" id="1805970"/>
    <lineage>
        <taxon>Bacteria</taxon>
        <taxon>Thermotogati</taxon>
        <taxon>Deinococcota</taxon>
        <taxon>Deinococci</taxon>
        <taxon>Deinococcales</taxon>
        <taxon>Deinococcaceae</taxon>
        <taxon>Deinococcus</taxon>
    </lineage>
</organism>
<comment type="similarity">
    <text evidence="1 5 6">Belongs to the peptidase S8 family.</text>
</comment>
<feature type="active site" description="Charge relay system" evidence="5">
    <location>
        <position position="392"/>
    </location>
</feature>
<keyword evidence="2 5" id="KW-0645">Protease</keyword>
<dbReference type="InterPro" id="IPR015500">
    <property type="entry name" value="Peptidase_S8_subtilisin-rel"/>
</dbReference>
<gene>
    <name evidence="9" type="ORF">ACFFLM_21645</name>
</gene>